<evidence type="ECO:0000313" key="11">
    <source>
        <dbReference type="Proteomes" id="UP001159427"/>
    </source>
</evidence>
<dbReference type="Proteomes" id="UP001159427">
    <property type="component" value="Unassembled WGS sequence"/>
</dbReference>
<accession>A0ABN8R9J6</accession>
<evidence type="ECO:0000259" key="9">
    <source>
        <dbReference type="PROSITE" id="PS50217"/>
    </source>
</evidence>
<feature type="coiled-coil region" evidence="7">
    <location>
        <begin position="177"/>
        <end position="218"/>
    </location>
</feature>
<comment type="caution">
    <text evidence="10">The sequence shown here is derived from an EMBL/GenBank/DDBJ whole genome shotgun (WGS) entry which is preliminary data.</text>
</comment>
<evidence type="ECO:0000256" key="6">
    <source>
        <dbReference type="ARBA" id="ARBA00040165"/>
    </source>
</evidence>
<keyword evidence="3" id="KW-0238">DNA-binding</keyword>
<organism evidence="10 11">
    <name type="scientific">Porites evermanni</name>
    <dbReference type="NCBI Taxonomy" id="104178"/>
    <lineage>
        <taxon>Eukaryota</taxon>
        <taxon>Metazoa</taxon>
        <taxon>Cnidaria</taxon>
        <taxon>Anthozoa</taxon>
        <taxon>Hexacorallia</taxon>
        <taxon>Scleractinia</taxon>
        <taxon>Fungiina</taxon>
        <taxon>Poritidae</taxon>
        <taxon>Porites</taxon>
    </lineage>
</organism>
<dbReference type="Pfam" id="PF00170">
    <property type="entry name" value="bZIP_1"/>
    <property type="match status" value="1"/>
</dbReference>
<proteinExistence type="predicted"/>
<dbReference type="CDD" id="cd14706">
    <property type="entry name" value="bZIP_CREBZF"/>
    <property type="match status" value="1"/>
</dbReference>
<evidence type="ECO:0000256" key="1">
    <source>
        <dbReference type="ARBA" id="ARBA00022843"/>
    </source>
</evidence>
<evidence type="ECO:0000313" key="10">
    <source>
        <dbReference type="EMBL" id="CAH3176044.1"/>
    </source>
</evidence>
<dbReference type="PROSITE" id="PS50217">
    <property type="entry name" value="BZIP"/>
    <property type="match status" value="1"/>
</dbReference>
<name>A0ABN8R9J6_9CNID</name>
<dbReference type="InterPro" id="IPR046347">
    <property type="entry name" value="bZIP_sf"/>
</dbReference>
<keyword evidence="1" id="KW-0832">Ubl conjugation</keyword>
<feature type="region of interest" description="Disordered" evidence="8">
    <location>
        <begin position="20"/>
        <end position="45"/>
    </location>
</feature>
<feature type="compositionally biased region" description="Basic and acidic residues" evidence="8">
    <location>
        <begin position="33"/>
        <end position="42"/>
    </location>
</feature>
<feature type="domain" description="BZIP" evidence="9">
    <location>
        <begin position="159"/>
        <end position="222"/>
    </location>
</feature>
<dbReference type="PROSITE" id="PS00036">
    <property type="entry name" value="BZIP_BASIC"/>
    <property type="match status" value="1"/>
</dbReference>
<dbReference type="PANTHER" id="PTHR46542">
    <property type="entry name" value="X-BOX BINDING PROTEIN 1"/>
    <property type="match status" value="1"/>
</dbReference>
<keyword evidence="4" id="KW-0804">Transcription</keyword>
<feature type="region of interest" description="Disordered" evidence="8">
    <location>
        <begin position="252"/>
        <end position="295"/>
    </location>
</feature>
<dbReference type="SUPFAM" id="SSF57959">
    <property type="entry name" value="Leucine zipper domain"/>
    <property type="match status" value="1"/>
</dbReference>
<dbReference type="InterPro" id="IPR004827">
    <property type="entry name" value="bZIP"/>
</dbReference>
<evidence type="ECO:0000256" key="4">
    <source>
        <dbReference type="ARBA" id="ARBA00023163"/>
    </source>
</evidence>
<evidence type="ECO:0000256" key="8">
    <source>
        <dbReference type="SAM" id="MobiDB-lite"/>
    </source>
</evidence>
<evidence type="ECO:0000256" key="5">
    <source>
        <dbReference type="ARBA" id="ARBA00023242"/>
    </source>
</evidence>
<evidence type="ECO:0000256" key="2">
    <source>
        <dbReference type="ARBA" id="ARBA00023015"/>
    </source>
</evidence>
<dbReference type="EMBL" id="CALNXI010001737">
    <property type="protein sequence ID" value="CAH3176044.1"/>
    <property type="molecule type" value="Genomic_DNA"/>
</dbReference>
<keyword evidence="7" id="KW-0175">Coiled coil</keyword>
<dbReference type="SMART" id="SM00338">
    <property type="entry name" value="BRLZ"/>
    <property type="match status" value="1"/>
</dbReference>
<dbReference type="Gene3D" id="1.20.5.170">
    <property type="match status" value="1"/>
</dbReference>
<reference evidence="10 11" key="1">
    <citation type="submission" date="2022-05" db="EMBL/GenBank/DDBJ databases">
        <authorList>
            <consortium name="Genoscope - CEA"/>
            <person name="William W."/>
        </authorList>
    </citation>
    <scope>NUCLEOTIDE SEQUENCE [LARGE SCALE GENOMIC DNA]</scope>
</reference>
<evidence type="ECO:0000256" key="7">
    <source>
        <dbReference type="SAM" id="Coils"/>
    </source>
</evidence>
<evidence type="ECO:0000256" key="3">
    <source>
        <dbReference type="ARBA" id="ARBA00023125"/>
    </source>
</evidence>
<keyword evidence="11" id="KW-1185">Reference proteome</keyword>
<keyword evidence="5" id="KW-0539">Nucleus</keyword>
<dbReference type="PANTHER" id="PTHR46542:SF1">
    <property type="entry name" value="X-BOX BINDING PROTEIN 1"/>
    <property type="match status" value="1"/>
</dbReference>
<keyword evidence="2" id="KW-0805">Transcription regulation</keyword>
<dbReference type="InterPro" id="IPR052470">
    <property type="entry name" value="ER_Stress-Reg_TF"/>
</dbReference>
<sequence>MSFALDHDYCKVMPFEEDFHGDFPPKPVDEDEAKMAPEKELPIDEEIDVCGEPAYSDEISTSLSPTHSLDSGVDAGMEDFLADFPSTWKDELEDFSLNDEDLLDLEALLRENIPAMEPPAGKETINASYGTLSVLNPTTKANVQTALPKGKKLLPSEEEQAIIEKNKKNAIAARENRQKKKKYVEGLENDAKKLQEENRTLKTRNERMTTMIRKLSDEVKYLRSVLANESTISLLIKSVAATPGISLTSSLVQSSQSEEEETASKTCEGKKYSTRSRKRQASEVVEVTPSKRTHDSFKKRSAVNMKTKCRYHRPSIIFILKSGVNCIADAMEHLLCTGNEPN</sequence>
<gene>
    <name evidence="10" type="ORF">PEVE_00010451</name>
</gene>
<protein>
    <recommendedName>
        <fullName evidence="6">X-box-binding protein 1</fullName>
    </recommendedName>
</protein>